<dbReference type="EMBL" id="CABPSK010000001">
    <property type="protein sequence ID" value="VVD63639.1"/>
    <property type="molecule type" value="Genomic_DNA"/>
</dbReference>
<reference evidence="1 2" key="1">
    <citation type="submission" date="2019-08" db="EMBL/GenBank/DDBJ databases">
        <authorList>
            <person name="Peeters C."/>
        </authorList>
    </citation>
    <scope>NUCLEOTIDE SEQUENCE [LARGE SCALE GENOMIC DNA]</scope>
    <source>
        <strain evidence="1 2">LMG 31114</strain>
    </source>
</reference>
<protein>
    <submittedName>
        <fullName evidence="1">Uncharacterized protein</fullName>
    </submittedName>
</protein>
<proteinExistence type="predicted"/>
<accession>A0A5E4RNJ7</accession>
<dbReference type="AlphaFoldDB" id="A0A5E4RNJ7"/>
<gene>
    <name evidence="1" type="ORF">PPN31114_00232</name>
</gene>
<evidence type="ECO:0000313" key="1">
    <source>
        <dbReference type="EMBL" id="VVD63639.1"/>
    </source>
</evidence>
<evidence type="ECO:0000313" key="2">
    <source>
        <dbReference type="Proteomes" id="UP000366945"/>
    </source>
</evidence>
<sequence length="105" mass="11913">MKHDILESMDLGVWYAYETLVALSGFSFSGVTRACLELIEDGVLEGEIFNHKKRVRLAMSRPKSLPRRYGCVPTVATSRFVPQWSPLKSYDSYTHGLKALCEVTR</sequence>
<name>A0A5E4RNJ7_9BURK</name>
<organism evidence="1 2">
    <name type="scientific">Pandoraea pneumonica</name>
    <dbReference type="NCBI Taxonomy" id="2508299"/>
    <lineage>
        <taxon>Bacteria</taxon>
        <taxon>Pseudomonadati</taxon>
        <taxon>Pseudomonadota</taxon>
        <taxon>Betaproteobacteria</taxon>
        <taxon>Burkholderiales</taxon>
        <taxon>Burkholderiaceae</taxon>
        <taxon>Pandoraea</taxon>
    </lineage>
</organism>
<dbReference type="Proteomes" id="UP000366945">
    <property type="component" value="Unassembled WGS sequence"/>
</dbReference>
<dbReference type="GeneID" id="300407242"/>
<dbReference type="RefSeq" id="WP_174987458.1">
    <property type="nucleotide sequence ID" value="NZ_CABPSK010000001.1"/>
</dbReference>
<keyword evidence="2" id="KW-1185">Reference proteome</keyword>